<accession>A0A0B7NMH8</accession>
<evidence type="ECO:0000256" key="1">
    <source>
        <dbReference type="SAM" id="MobiDB-lite"/>
    </source>
</evidence>
<keyword evidence="3" id="KW-1185">Reference proteome</keyword>
<proteinExistence type="predicted"/>
<dbReference type="AlphaFoldDB" id="A0A0B7NMH8"/>
<evidence type="ECO:0000313" key="2">
    <source>
        <dbReference type="EMBL" id="CEP19841.1"/>
    </source>
</evidence>
<protein>
    <submittedName>
        <fullName evidence="2">Uncharacterized protein</fullName>
    </submittedName>
</protein>
<feature type="region of interest" description="Disordered" evidence="1">
    <location>
        <begin position="1"/>
        <end position="23"/>
    </location>
</feature>
<dbReference type="STRING" id="35722.A0A0B7NMH8"/>
<dbReference type="EMBL" id="LN734117">
    <property type="protein sequence ID" value="CEP19841.1"/>
    <property type="molecule type" value="Genomic_DNA"/>
</dbReference>
<organism evidence="2 3">
    <name type="scientific">Parasitella parasitica</name>
    <dbReference type="NCBI Taxonomy" id="35722"/>
    <lineage>
        <taxon>Eukaryota</taxon>
        <taxon>Fungi</taxon>
        <taxon>Fungi incertae sedis</taxon>
        <taxon>Mucoromycota</taxon>
        <taxon>Mucoromycotina</taxon>
        <taxon>Mucoromycetes</taxon>
        <taxon>Mucorales</taxon>
        <taxon>Mucorineae</taxon>
        <taxon>Mucoraceae</taxon>
        <taxon>Parasitella</taxon>
    </lineage>
</organism>
<reference evidence="2 3" key="1">
    <citation type="submission" date="2014-09" db="EMBL/GenBank/DDBJ databases">
        <authorList>
            <person name="Ellenberger Sabrina"/>
        </authorList>
    </citation>
    <scope>NUCLEOTIDE SEQUENCE [LARGE SCALE GENOMIC DNA]</scope>
    <source>
        <strain evidence="2 3">CBS 412.66</strain>
    </source>
</reference>
<dbReference type="Proteomes" id="UP000054107">
    <property type="component" value="Unassembled WGS sequence"/>
</dbReference>
<gene>
    <name evidence="2" type="primary">PARPA_14159.1 scaffold 48340</name>
</gene>
<name>A0A0B7NMH8_9FUNG</name>
<evidence type="ECO:0000313" key="3">
    <source>
        <dbReference type="Proteomes" id="UP000054107"/>
    </source>
</evidence>
<dbReference type="OrthoDB" id="2289822at2759"/>
<feature type="compositionally biased region" description="Polar residues" evidence="1">
    <location>
        <begin position="1"/>
        <end position="16"/>
    </location>
</feature>
<sequence length="407" mass="45841">MSHSTNNINDVLSTPTRRGGGRPPMSRACQFCNVVLDGYQALRNHRRSCRLNYQNSGQQEDVVMEDVSNQVDQDVVSNIHGETHSDAYQDDALPDYTDDAMQMEAENSDASMVTMAPYNEDGEFYTLDANSNWDEESDNDSASIPDFHEIRNNLLNVNYKKLGIVEDNTDDLACVYDCSTLQEIDENTYTTSELISIELYDLVKDFTIPREAYRRLLYILPGKKKPASFASYLSVILAEMHYLSTYGMVVKTPDNQIIRSKVHCLAFGDDTLGKHSTGVFEISRAAYHSSSLGCRICYTRGVHPDNRSHGMCFPDSNAPLRTRQDYLDADQDLGFSCRSVLTQLDVFAGPQSLVFDELHTLGRSVLSELYQMLTVSLAPSNTKFFHYRADDGFEVEQQDEAVYPGDT</sequence>